<evidence type="ECO:0000256" key="4">
    <source>
        <dbReference type="ARBA" id="ARBA00022692"/>
    </source>
</evidence>
<feature type="binding site" description="covalent" evidence="9">
    <location>
        <position position="214"/>
    </location>
    <ligand>
        <name>heme c</name>
        <dbReference type="ChEBI" id="CHEBI:61717"/>
    </ligand>
</feature>
<keyword evidence="4 11" id="KW-0812">Transmembrane</keyword>
<dbReference type="GO" id="GO:0016020">
    <property type="term" value="C:membrane"/>
    <property type="evidence" value="ECO:0007669"/>
    <property type="project" value="UniProtKB-SubCell"/>
</dbReference>
<dbReference type="InterPro" id="IPR009056">
    <property type="entry name" value="Cyt_c-like_dom"/>
</dbReference>
<dbReference type="InterPro" id="IPR036909">
    <property type="entry name" value="Cyt_c-like_dom_sf"/>
</dbReference>
<feature type="binding site" description="covalent" evidence="9">
    <location>
        <position position="75"/>
    </location>
    <ligand>
        <name>heme c</name>
        <dbReference type="ChEBI" id="CHEBI:61717"/>
    </ligand>
</feature>
<evidence type="ECO:0000256" key="2">
    <source>
        <dbReference type="ARBA" id="ARBA00016165"/>
    </source>
</evidence>
<evidence type="ECO:0000256" key="10">
    <source>
        <dbReference type="SAM" id="MobiDB-lite"/>
    </source>
</evidence>
<evidence type="ECO:0000256" key="7">
    <source>
        <dbReference type="ARBA" id="ARBA00023004"/>
    </source>
</evidence>
<dbReference type="GO" id="GO:0020037">
    <property type="term" value="F:heme binding"/>
    <property type="evidence" value="ECO:0007669"/>
    <property type="project" value="InterPro"/>
</dbReference>
<proteinExistence type="predicted"/>
<dbReference type="Proteomes" id="UP000322077">
    <property type="component" value="Unassembled WGS sequence"/>
</dbReference>
<dbReference type="AlphaFoldDB" id="A0A5D9CBW4"/>
<dbReference type="SUPFAM" id="SSF46626">
    <property type="entry name" value="Cytochrome c"/>
    <property type="match status" value="1"/>
</dbReference>
<keyword evidence="3 9" id="KW-0349">Heme</keyword>
<keyword evidence="8 11" id="KW-0472">Membrane</keyword>
<evidence type="ECO:0000256" key="9">
    <source>
        <dbReference type="PIRSR" id="PIRSR602326-1"/>
    </source>
</evidence>
<evidence type="ECO:0000256" key="6">
    <source>
        <dbReference type="ARBA" id="ARBA00022989"/>
    </source>
</evidence>
<dbReference type="Pfam" id="PF02167">
    <property type="entry name" value="Cytochrom_C1"/>
    <property type="match status" value="1"/>
</dbReference>
<evidence type="ECO:0000256" key="1">
    <source>
        <dbReference type="ARBA" id="ARBA00004370"/>
    </source>
</evidence>
<dbReference type="InterPro" id="IPR002326">
    <property type="entry name" value="Cyt_c1"/>
</dbReference>
<reference evidence="13 14" key="1">
    <citation type="submission" date="2019-08" db="EMBL/GenBank/DDBJ databases">
        <authorList>
            <person name="Wang G."/>
            <person name="Xu Z."/>
        </authorList>
    </citation>
    <scope>NUCLEOTIDE SEQUENCE [LARGE SCALE GENOMIC DNA]</scope>
    <source>
        <strain evidence="13 14">ZX</strain>
    </source>
</reference>
<keyword evidence="6 11" id="KW-1133">Transmembrane helix</keyword>
<feature type="region of interest" description="Disordered" evidence="10">
    <location>
        <begin position="108"/>
        <end position="131"/>
    </location>
</feature>
<feature type="transmembrane region" description="Helical" evidence="11">
    <location>
        <begin position="260"/>
        <end position="278"/>
    </location>
</feature>
<organism evidence="13 14">
    <name type="scientific">Sphingomonas montanisoli</name>
    <dbReference type="NCBI Taxonomy" id="2606412"/>
    <lineage>
        <taxon>Bacteria</taxon>
        <taxon>Pseudomonadati</taxon>
        <taxon>Pseudomonadota</taxon>
        <taxon>Alphaproteobacteria</taxon>
        <taxon>Sphingomonadales</taxon>
        <taxon>Sphingomonadaceae</taxon>
        <taxon>Sphingomonas</taxon>
    </lineage>
</organism>
<name>A0A5D9CBW4_9SPHN</name>
<accession>A0A5D9CBW4</accession>
<dbReference type="Gene3D" id="1.10.760.10">
    <property type="entry name" value="Cytochrome c-like domain"/>
    <property type="match status" value="1"/>
</dbReference>
<evidence type="ECO:0000259" key="12">
    <source>
        <dbReference type="PROSITE" id="PS51007"/>
    </source>
</evidence>
<keyword evidence="5 9" id="KW-0479">Metal-binding</keyword>
<evidence type="ECO:0000256" key="8">
    <source>
        <dbReference type="ARBA" id="ARBA00023136"/>
    </source>
</evidence>
<dbReference type="GO" id="GO:0009055">
    <property type="term" value="F:electron transfer activity"/>
    <property type="evidence" value="ECO:0007669"/>
    <property type="project" value="InterPro"/>
</dbReference>
<feature type="binding site" description="covalent" evidence="9">
    <location>
        <position position="78"/>
    </location>
    <ligand>
        <name>heme c</name>
        <dbReference type="ChEBI" id="CHEBI:61717"/>
    </ligand>
</feature>
<gene>
    <name evidence="13" type="ORF">FYJ91_08185</name>
</gene>
<dbReference type="PANTHER" id="PTHR10266:SF3">
    <property type="entry name" value="CYTOCHROME C1, HEME PROTEIN, MITOCHONDRIAL"/>
    <property type="match status" value="1"/>
</dbReference>
<protein>
    <recommendedName>
        <fullName evidence="2">Cytochrome c1</fullName>
    </recommendedName>
</protein>
<dbReference type="PANTHER" id="PTHR10266">
    <property type="entry name" value="CYTOCHROME C1"/>
    <property type="match status" value="1"/>
</dbReference>
<feature type="domain" description="Cytochrome c" evidence="12">
    <location>
        <begin position="62"/>
        <end position="171"/>
    </location>
</feature>
<comment type="cofactor">
    <cofactor evidence="9">
        <name>heme c</name>
        <dbReference type="ChEBI" id="CHEBI:61717"/>
    </cofactor>
    <text evidence="9">Binds 1 heme c group covalently per subunit.</text>
</comment>
<keyword evidence="14" id="KW-1185">Reference proteome</keyword>
<evidence type="ECO:0000256" key="11">
    <source>
        <dbReference type="SAM" id="Phobius"/>
    </source>
</evidence>
<evidence type="ECO:0000256" key="5">
    <source>
        <dbReference type="ARBA" id="ARBA00022723"/>
    </source>
</evidence>
<evidence type="ECO:0000313" key="14">
    <source>
        <dbReference type="Proteomes" id="UP000322077"/>
    </source>
</evidence>
<dbReference type="Gene3D" id="1.20.5.100">
    <property type="entry name" value="Cytochrome c1, transmembrane anchor, C-terminal"/>
    <property type="match status" value="1"/>
</dbReference>
<dbReference type="GO" id="GO:0046872">
    <property type="term" value="F:metal ion binding"/>
    <property type="evidence" value="ECO:0007669"/>
    <property type="project" value="UniProtKB-KW"/>
</dbReference>
<dbReference type="PROSITE" id="PS51007">
    <property type="entry name" value="CYTC"/>
    <property type="match status" value="1"/>
</dbReference>
<evidence type="ECO:0000256" key="3">
    <source>
        <dbReference type="ARBA" id="ARBA00022617"/>
    </source>
</evidence>
<dbReference type="EMBL" id="VTOU01000002">
    <property type="protein sequence ID" value="TZG27555.1"/>
    <property type="molecule type" value="Genomic_DNA"/>
</dbReference>
<dbReference type="RefSeq" id="WP_149521768.1">
    <property type="nucleotide sequence ID" value="NZ_VTOU01000002.1"/>
</dbReference>
<evidence type="ECO:0000313" key="13">
    <source>
        <dbReference type="EMBL" id="TZG27555.1"/>
    </source>
</evidence>
<feature type="binding site" description="covalent" evidence="9">
    <location>
        <position position="79"/>
    </location>
    <ligand>
        <name>heme c</name>
        <dbReference type="ChEBI" id="CHEBI:61717"/>
    </ligand>
</feature>
<sequence>MVRLIAFLAGLGFVGILLYSLIMGAVSFVSEPPAKTVEHEFHLHPKELHLASDGPLGKFDRQQLQRGFQVYKEVCAACHSLHQVAFRDFKDLGFSEAEVKAIAKGWATETPSVNPETGEPATRKSTPADKIPSPYANEVAARAANNNALPPDLSLMSKARHDGGAYIYSLLTGYTDQAGFKNHAGQELLKEFPDAKTPDGLHFNPYFANLNIAMPPPLAADGQVTYADGTVATKDQMAKDVSAFLVWSAEPKLEARHQTGVAVMIFLLIATVLAWFSYRNIWAGIKH</sequence>
<keyword evidence="7 9" id="KW-0408">Iron</keyword>
<dbReference type="PRINTS" id="PR00603">
    <property type="entry name" value="CYTOCHROMEC1"/>
</dbReference>
<comment type="subcellular location">
    <subcellularLocation>
        <location evidence="1">Membrane</location>
    </subcellularLocation>
</comment>
<comment type="caution">
    <text evidence="13">The sequence shown here is derived from an EMBL/GenBank/DDBJ whole genome shotgun (WGS) entry which is preliminary data.</text>
</comment>